<feature type="domain" description="Methyltransferase regulatory" evidence="2">
    <location>
        <begin position="221"/>
        <end position="303"/>
    </location>
</feature>
<dbReference type="RefSeq" id="WP_161054126.1">
    <property type="nucleotide sequence ID" value="NZ_WWCT01000003.1"/>
</dbReference>
<keyword evidence="3" id="KW-0489">Methyltransferase</keyword>
<evidence type="ECO:0000259" key="1">
    <source>
        <dbReference type="Pfam" id="PF08242"/>
    </source>
</evidence>
<protein>
    <submittedName>
        <fullName evidence="3">Methyltransferase domain-containing protein</fullName>
    </submittedName>
</protein>
<dbReference type="EMBL" id="WWCT01000003">
    <property type="protein sequence ID" value="MYN26070.1"/>
    <property type="molecule type" value="Genomic_DNA"/>
</dbReference>
<dbReference type="CDD" id="cd02440">
    <property type="entry name" value="AdoMet_MTases"/>
    <property type="match status" value="1"/>
</dbReference>
<accession>A0ABW9VWX4</accession>
<dbReference type="SUPFAM" id="SSF53335">
    <property type="entry name" value="S-adenosyl-L-methionine-dependent methyltransferases"/>
    <property type="match status" value="1"/>
</dbReference>
<reference evidence="3 4" key="1">
    <citation type="submission" date="2019-12" db="EMBL/GenBank/DDBJ databases">
        <title>Novel species isolated from a subtropical stream in China.</title>
        <authorList>
            <person name="Lu H."/>
        </authorList>
    </citation>
    <scope>NUCLEOTIDE SEQUENCE [LARGE SCALE GENOMIC DNA]</scope>
    <source>
        <strain evidence="3 4">CY42W</strain>
    </source>
</reference>
<dbReference type="Gene3D" id="3.40.50.150">
    <property type="entry name" value="Vaccinia Virus protein VP39"/>
    <property type="match status" value="1"/>
</dbReference>
<dbReference type="InterPro" id="IPR018773">
    <property type="entry name" value="MeTrfase_reg_dom_prd"/>
</dbReference>
<organism evidence="3 4">
    <name type="scientific">Duganella levis</name>
    <dbReference type="NCBI Taxonomy" id="2692169"/>
    <lineage>
        <taxon>Bacteria</taxon>
        <taxon>Pseudomonadati</taxon>
        <taxon>Pseudomonadota</taxon>
        <taxon>Betaproteobacteria</taxon>
        <taxon>Burkholderiales</taxon>
        <taxon>Oxalobacteraceae</taxon>
        <taxon>Telluria group</taxon>
        <taxon>Duganella</taxon>
    </lineage>
</organism>
<feature type="domain" description="Methyltransferase type 12" evidence="1">
    <location>
        <begin position="48"/>
        <end position="150"/>
    </location>
</feature>
<proteinExistence type="predicted"/>
<keyword evidence="3" id="KW-0808">Transferase</keyword>
<sequence length="514" mass="56677">MDWTSGYVSDIEYTSGFYREQSPAWLNFVCLLNGIEPVDLQQPFTYFELGFGRGLTAQLVAASHPNGQFYAADFNPAHVAGASALAKQAQLTNLTLLENSFEELAHGQAKAELPQFDFITLHGIYSWVTAENRQHIVDFIGRYLKPGGVVYLSYNAMPGWAPALPLQRLLVEYADAFPNRSDVQIKGATEFMGQLEAVKAGYLTVNPGLKVRLDSLKTASPHYLVHEYLHKHWQPLFHADVARDLAAAKMTFAGPADLAYAYPLVFLNNEQRQLIERLPHPEMRETLKDYLLNTSFRKDVFVRGAQHIGARRQSELLEQVGLALTVPRAALSAKMKLTLGEVNGHDELYSVVFDTLAQRPHTLAELQQLPALAGQNLHALVQVAALLAASGQAAFYFPAPDGADHTAAARLNATLAAQTRYGDEHQALCAPLLSNGIAANFLERLFLAAIHQQAELTPEGLARVAWQIMGPSGRRLQRDGVALQSAEENLALLEIHAKGFLTIGLPLWRTLQVL</sequence>
<dbReference type="InterPro" id="IPR029063">
    <property type="entry name" value="SAM-dependent_MTases_sf"/>
</dbReference>
<dbReference type="GO" id="GO:0008168">
    <property type="term" value="F:methyltransferase activity"/>
    <property type="evidence" value="ECO:0007669"/>
    <property type="project" value="UniProtKB-KW"/>
</dbReference>
<dbReference type="Pfam" id="PF10119">
    <property type="entry name" value="MethyTransf_Reg"/>
    <property type="match status" value="1"/>
</dbReference>
<dbReference type="InterPro" id="IPR013217">
    <property type="entry name" value="Methyltransf_12"/>
</dbReference>
<gene>
    <name evidence="3" type="ORF">GTP69_06595</name>
</gene>
<evidence type="ECO:0000313" key="3">
    <source>
        <dbReference type="EMBL" id="MYN26070.1"/>
    </source>
</evidence>
<evidence type="ECO:0000313" key="4">
    <source>
        <dbReference type="Proteomes" id="UP000642144"/>
    </source>
</evidence>
<dbReference type="Pfam" id="PF08242">
    <property type="entry name" value="Methyltransf_12"/>
    <property type="match status" value="1"/>
</dbReference>
<dbReference type="GO" id="GO:0032259">
    <property type="term" value="P:methylation"/>
    <property type="evidence" value="ECO:0007669"/>
    <property type="project" value="UniProtKB-KW"/>
</dbReference>
<name>A0ABW9VWX4_9BURK</name>
<comment type="caution">
    <text evidence="3">The sequence shown here is derived from an EMBL/GenBank/DDBJ whole genome shotgun (WGS) entry which is preliminary data.</text>
</comment>
<keyword evidence="4" id="KW-1185">Reference proteome</keyword>
<evidence type="ECO:0000259" key="2">
    <source>
        <dbReference type="Pfam" id="PF10119"/>
    </source>
</evidence>
<dbReference type="Proteomes" id="UP000642144">
    <property type="component" value="Unassembled WGS sequence"/>
</dbReference>